<dbReference type="InterPro" id="IPR037523">
    <property type="entry name" value="VOC_core"/>
</dbReference>
<accession>A0AAU8CUX7</accession>
<evidence type="ECO:0000259" key="1">
    <source>
        <dbReference type="PROSITE" id="PS51819"/>
    </source>
</evidence>
<reference evidence="2" key="1">
    <citation type="submission" date="2024-06" db="EMBL/GenBank/DDBJ databases">
        <title>Mesorhizobium karijinii sp. nov., a symbiont of the iconic Swainsona formosa from arid Australia.</title>
        <authorList>
            <person name="Hill Y.J."/>
            <person name="Watkin E.L.J."/>
            <person name="O'Hara G.W."/>
            <person name="Terpolilli J."/>
            <person name="Tye M.L."/>
            <person name="Kohlmeier M.G."/>
        </authorList>
    </citation>
    <scope>NUCLEOTIDE SEQUENCE</scope>
    <source>
        <strain evidence="2">WSM2240</strain>
    </source>
</reference>
<feature type="domain" description="VOC" evidence="1">
    <location>
        <begin position="4"/>
        <end position="121"/>
    </location>
</feature>
<gene>
    <name evidence="2" type="ORF">ABVK50_07760</name>
</gene>
<dbReference type="Gene3D" id="3.10.180.10">
    <property type="entry name" value="2,3-Dihydroxybiphenyl 1,2-Dioxygenase, domain 1"/>
    <property type="match status" value="2"/>
</dbReference>
<dbReference type="InterPro" id="IPR052164">
    <property type="entry name" value="Anthracycline_SecMetBiosynth"/>
</dbReference>
<dbReference type="SUPFAM" id="SSF54593">
    <property type="entry name" value="Glyoxalase/Bleomycin resistance protein/Dihydroxybiphenyl dioxygenase"/>
    <property type="match status" value="2"/>
</dbReference>
<sequence length="255" mass="27190">MPSNFVWYELMTTDLDAATAFYKTVVDWDSESSDTPQMRYTIVKAGDKPVAGLMTIPEHAAKMGARPAWTGYILVDNVDTATENVKKAGGAVHREPADIPAVGRFSVVADPQGATFVLFKPQGEGQPPAPPMTPGHVGWHELYAAEWKSAFDFYAGQFGWTKTDAMDMGEMGTYQLFATGAGGDAIGGMFNKPADVPAPFWLFYFNVGDIDAAAQRVTGNGGKVLMGPMEVPGGGWVLQATDPQGAMLALVGSRG</sequence>
<dbReference type="PANTHER" id="PTHR33993">
    <property type="entry name" value="GLYOXALASE-RELATED"/>
    <property type="match status" value="1"/>
</dbReference>
<feature type="domain" description="VOC" evidence="1">
    <location>
        <begin position="133"/>
        <end position="253"/>
    </location>
</feature>
<organism evidence="2">
    <name type="scientific">Mesorhizobium sp. WSM2240</name>
    <dbReference type="NCBI Taxonomy" id="3228851"/>
    <lineage>
        <taxon>Bacteria</taxon>
        <taxon>Pseudomonadati</taxon>
        <taxon>Pseudomonadota</taxon>
        <taxon>Alphaproteobacteria</taxon>
        <taxon>Hyphomicrobiales</taxon>
        <taxon>Phyllobacteriaceae</taxon>
        <taxon>Mesorhizobium</taxon>
    </lineage>
</organism>
<dbReference type="AlphaFoldDB" id="A0AAU8CUX7"/>
<name>A0AAU8CUX7_9HYPH</name>
<dbReference type="InterPro" id="IPR029068">
    <property type="entry name" value="Glyas_Bleomycin-R_OHBP_Dase"/>
</dbReference>
<dbReference type="PROSITE" id="PS51819">
    <property type="entry name" value="VOC"/>
    <property type="match status" value="2"/>
</dbReference>
<dbReference type="CDD" id="cd07247">
    <property type="entry name" value="SgaA_N_like"/>
    <property type="match status" value="2"/>
</dbReference>
<dbReference type="RefSeq" id="WP_353642105.1">
    <property type="nucleotide sequence ID" value="NZ_CP159253.1"/>
</dbReference>
<dbReference type="EMBL" id="CP159253">
    <property type="protein sequence ID" value="XCG50367.1"/>
    <property type="molecule type" value="Genomic_DNA"/>
</dbReference>
<dbReference type="Pfam" id="PF00903">
    <property type="entry name" value="Glyoxalase"/>
    <property type="match status" value="2"/>
</dbReference>
<evidence type="ECO:0000313" key="2">
    <source>
        <dbReference type="EMBL" id="XCG50367.1"/>
    </source>
</evidence>
<proteinExistence type="predicted"/>
<dbReference type="PANTHER" id="PTHR33993:SF14">
    <property type="entry name" value="GB|AAF24581.1"/>
    <property type="match status" value="1"/>
</dbReference>
<protein>
    <submittedName>
        <fullName evidence="2">VOC family protein</fullName>
    </submittedName>
</protein>
<dbReference type="InterPro" id="IPR004360">
    <property type="entry name" value="Glyas_Fos-R_dOase_dom"/>
</dbReference>